<gene>
    <name evidence="1" type="ORF">SKAU_G00415800</name>
</gene>
<evidence type="ECO:0000313" key="1">
    <source>
        <dbReference type="EMBL" id="KAJ8333572.1"/>
    </source>
</evidence>
<proteinExistence type="predicted"/>
<evidence type="ECO:0000313" key="2">
    <source>
        <dbReference type="Proteomes" id="UP001152622"/>
    </source>
</evidence>
<accession>A0A9Q1IBG6</accession>
<reference evidence="1" key="1">
    <citation type="journal article" date="2023" name="Science">
        <title>Genome structures resolve the early diversification of teleost fishes.</title>
        <authorList>
            <person name="Parey E."/>
            <person name="Louis A."/>
            <person name="Montfort J."/>
            <person name="Bouchez O."/>
            <person name="Roques C."/>
            <person name="Iampietro C."/>
            <person name="Lluch J."/>
            <person name="Castinel A."/>
            <person name="Donnadieu C."/>
            <person name="Desvignes T."/>
            <person name="Floi Bucao C."/>
            <person name="Jouanno E."/>
            <person name="Wen M."/>
            <person name="Mejri S."/>
            <person name="Dirks R."/>
            <person name="Jansen H."/>
            <person name="Henkel C."/>
            <person name="Chen W.J."/>
            <person name="Zahm M."/>
            <person name="Cabau C."/>
            <person name="Klopp C."/>
            <person name="Thompson A.W."/>
            <person name="Robinson-Rechavi M."/>
            <person name="Braasch I."/>
            <person name="Lecointre G."/>
            <person name="Bobe J."/>
            <person name="Postlethwait J.H."/>
            <person name="Berthelot C."/>
            <person name="Roest Crollius H."/>
            <person name="Guiguen Y."/>
        </authorList>
    </citation>
    <scope>NUCLEOTIDE SEQUENCE</scope>
    <source>
        <strain evidence="1">WJC10195</strain>
    </source>
</reference>
<dbReference type="AlphaFoldDB" id="A0A9Q1IBG6"/>
<dbReference type="EMBL" id="JAINUF010000023">
    <property type="protein sequence ID" value="KAJ8333572.1"/>
    <property type="molecule type" value="Genomic_DNA"/>
</dbReference>
<dbReference type="OrthoDB" id="8940977at2759"/>
<keyword evidence="2" id="KW-1185">Reference proteome</keyword>
<dbReference type="Proteomes" id="UP001152622">
    <property type="component" value="Chromosome 23"/>
</dbReference>
<name>A0A9Q1IBG6_SYNKA</name>
<comment type="caution">
    <text evidence="1">The sequence shown here is derived from an EMBL/GenBank/DDBJ whole genome shotgun (WGS) entry which is preliminary data.</text>
</comment>
<sequence>MIMGILHLHETGKPFLMTMDLGMSREDQDKELIALYKQSSVEWACPLRCRLQGNTGSTCVFEGLKETKVWPLLIARKDVELFPRECEYSLTPQMVLPYIRWPNESCEDEDEDDDDVTLETKCRISGYLRQFIETVFASSTDLKELVKFWVGWEVPGEDMVVEIVNGQLPKSSTCFCTLCLPGHYTNFSQF</sequence>
<protein>
    <submittedName>
        <fullName evidence="1">Uncharacterized protein</fullName>
    </submittedName>
</protein>
<organism evidence="1 2">
    <name type="scientific">Synaphobranchus kaupii</name>
    <name type="common">Kaup's arrowtooth eel</name>
    <dbReference type="NCBI Taxonomy" id="118154"/>
    <lineage>
        <taxon>Eukaryota</taxon>
        <taxon>Metazoa</taxon>
        <taxon>Chordata</taxon>
        <taxon>Craniata</taxon>
        <taxon>Vertebrata</taxon>
        <taxon>Euteleostomi</taxon>
        <taxon>Actinopterygii</taxon>
        <taxon>Neopterygii</taxon>
        <taxon>Teleostei</taxon>
        <taxon>Anguilliformes</taxon>
        <taxon>Synaphobranchidae</taxon>
        <taxon>Synaphobranchus</taxon>
    </lineage>
</organism>